<dbReference type="InterPro" id="IPR004256">
    <property type="entry name" value="DUF234"/>
</dbReference>
<dbReference type="PANTHER" id="PTHR34704">
    <property type="entry name" value="ATPASE"/>
    <property type="match status" value="1"/>
</dbReference>
<reference evidence="2" key="1">
    <citation type="submission" date="2020-05" db="EMBL/GenBank/DDBJ databases">
        <authorList>
            <person name="Chiriac C."/>
            <person name="Salcher M."/>
            <person name="Ghai R."/>
            <person name="Kavagutti S V."/>
        </authorList>
    </citation>
    <scope>NUCLEOTIDE SEQUENCE</scope>
</reference>
<evidence type="ECO:0000313" key="2">
    <source>
        <dbReference type="EMBL" id="CAB4999894.1"/>
    </source>
</evidence>
<dbReference type="Pfam" id="PF03008">
    <property type="entry name" value="DUF234"/>
    <property type="match status" value="1"/>
</dbReference>
<protein>
    <submittedName>
        <fullName evidence="2">Unannotated protein</fullName>
    </submittedName>
</protein>
<organism evidence="2">
    <name type="scientific">freshwater metagenome</name>
    <dbReference type="NCBI Taxonomy" id="449393"/>
    <lineage>
        <taxon>unclassified sequences</taxon>
        <taxon>metagenomes</taxon>
        <taxon>ecological metagenomes</taxon>
    </lineage>
</organism>
<proteinExistence type="predicted"/>
<feature type="domain" description="DUF234" evidence="1">
    <location>
        <begin position="359"/>
        <end position="454"/>
    </location>
</feature>
<accession>A0A6J7PDD6</accession>
<name>A0A6J7PDD6_9ZZZZ</name>
<dbReference type="PANTHER" id="PTHR34704:SF1">
    <property type="entry name" value="ATPASE"/>
    <property type="match status" value="1"/>
</dbReference>
<gene>
    <name evidence="2" type="ORF">UFOPK4061_00246</name>
</gene>
<evidence type="ECO:0000259" key="1">
    <source>
        <dbReference type="Pfam" id="PF03008"/>
    </source>
</evidence>
<dbReference type="InterPro" id="IPR027417">
    <property type="entry name" value="P-loop_NTPase"/>
</dbReference>
<dbReference type="EMBL" id="CAFBPD010000029">
    <property type="protein sequence ID" value="CAB4999894.1"/>
    <property type="molecule type" value="Genomic_DNA"/>
</dbReference>
<dbReference type="Gene3D" id="3.40.50.300">
    <property type="entry name" value="P-loop containing nucleotide triphosphate hydrolases"/>
    <property type="match status" value="1"/>
</dbReference>
<sequence length="509" mass="55431">MPPLEVDPTSDIDVSNNHVTNIYVTFGSLGCIEGVAMAEFIGRERQLAELERFLARVQGDSSKKPGRAVLMRGRRRVGKSRLVEEFLERSGVPFVFFTASAQPPGVELRLFCEEVAASSLPGANLFAGVTLDTWEQAIRLLGAAVPVDRASVIVLDELPYLTEANPALEGTLQKMFDRDLSNRRVLLIGVGSDLAMMEALNEYGRPFHQRATEMVIPPLSPADVGAMLELPPAEAFDAFLVTGGLPLICNEWQPGASVWDSLEDALSTSTSALIVSGERALAAEFPALAQARVVLGAIGSGETTFTNIGQRAGGLSQAPLARALGMLTDKRVVAVDQPLSTKKTKEPRYRITDPYLRFWLRFIGPHLDEVERGRGDLVLNRIRTSWPAWRGRAIEPVVREALSRLVAERLDVSAPVVGGYWTRNNSLEIDIVVADRAPVATRIHAVGSIKWHETGRFDHREQAVLERQREQIPGGSDDVRLIAASRSGCDASGVEAFGPAELIAAWSQG</sequence>
<dbReference type="SUPFAM" id="SSF52540">
    <property type="entry name" value="P-loop containing nucleoside triphosphate hydrolases"/>
    <property type="match status" value="1"/>
</dbReference>
<dbReference type="AlphaFoldDB" id="A0A6J7PDD6"/>